<dbReference type="Proteomes" id="UP000029578">
    <property type="component" value="Unassembled WGS sequence"/>
</dbReference>
<evidence type="ECO:0000313" key="6">
    <source>
        <dbReference type="Proteomes" id="UP000029578"/>
    </source>
</evidence>
<dbReference type="EMBL" id="JRNS01000230">
    <property type="protein sequence ID" value="KGF51132.1"/>
    <property type="molecule type" value="Genomic_DNA"/>
</dbReference>
<keyword evidence="3 5" id="KW-0067">ATP-binding</keyword>
<dbReference type="PROSITE" id="PS50893">
    <property type="entry name" value="ABC_TRANSPORTER_2"/>
    <property type="match status" value="1"/>
</dbReference>
<evidence type="ECO:0000256" key="1">
    <source>
        <dbReference type="ARBA" id="ARBA00022448"/>
    </source>
</evidence>
<dbReference type="InterPro" id="IPR003439">
    <property type="entry name" value="ABC_transporter-like_ATP-bd"/>
</dbReference>
<dbReference type="Gene3D" id="3.40.50.300">
    <property type="entry name" value="P-loop containing nucleotide triphosphate hydrolases"/>
    <property type="match status" value="1"/>
</dbReference>
<evidence type="ECO:0000256" key="3">
    <source>
        <dbReference type="ARBA" id="ARBA00022840"/>
    </source>
</evidence>
<dbReference type="GO" id="GO:0016887">
    <property type="term" value="F:ATP hydrolysis activity"/>
    <property type="evidence" value="ECO:0007669"/>
    <property type="project" value="InterPro"/>
</dbReference>
<dbReference type="InterPro" id="IPR003593">
    <property type="entry name" value="AAA+_ATPase"/>
</dbReference>
<name>A0A096C877_9BACT</name>
<dbReference type="CDD" id="cd03230">
    <property type="entry name" value="ABC_DR_subfamily_A"/>
    <property type="match status" value="1"/>
</dbReference>
<keyword evidence="1" id="KW-0813">Transport</keyword>
<evidence type="ECO:0000259" key="4">
    <source>
        <dbReference type="PROSITE" id="PS50893"/>
    </source>
</evidence>
<reference evidence="5 6" key="1">
    <citation type="submission" date="2014-07" db="EMBL/GenBank/DDBJ databases">
        <authorList>
            <person name="McCorrison J."/>
            <person name="Sanka R."/>
            <person name="Torralba M."/>
            <person name="Gillis M."/>
            <person name="Haft D.H."/>
            <person name="Methe B."/>
            <person name="Sutton G."/>
            <person name="Nelson K.E."/>
        </authorList>
    </citation>
    <scope>NUCLEOTIDE SEQUENCE [LARGE SCALE GENOMIC DNA]</scope>
    <source>
        <strain evidence="5 6">DNF00666</strain>
    </source>
</reference>
<protein>
    <submittedName>
        <fullName evidence="5">ABC transporter ATP-binding protein</fullName>
    </submittedName>
</protein>
<dbReference type="InterPro" id="IPR027417">
    <property type="entry name" value="P-loop_NTPase"/>
</dbReference>
<dbReference type="SUPFAM" id="SSF52540">
    <property type="entry name" value="P-loop containing nucleoside triphosphate hydrolases"/>
    <property type="match status" value="1"/>
</dbReference>
<sequence length="273" mass="30824">MIQVNELTFSYPKSKHNVFEGLNLQLNENRIYGLLGKNGMGKSTLLYLIAGLLKPKKGSVIVDGYTASCRYPEMLEELYIVPEEYDLPNMSLSKYAKIHEDFYPRFSEEVLEKCLTDFEMSIDIDFKQLSMGQKKKVYMSFALATGCRLLLMDEPTNGLDIPSKALFRKVVAGNMAEDASLIISTHQVHDVEQLLDHIIILDNSQILMNASTEEITAKYTFGIRQTNEMDDEVLYAEPSLQGNNVIARRLEGDSETTINLELLFNAATTGKLK</sequence>
<dbReference type="AlphaFoldDB" id="A0A096C877"/>
<proteinExistence type="predicted"/>
<keyword evidence="2" id="KW-0547">Nucleotide-binding</keyword>
<dbReference type="PANTHER" id="PTHR42939:SF1">
    <property type="entry name" value="ABC TRANSPORTER ATP-BINDING PROTEIN ALBC-RELATED"/>
    <property type="match status" value="1"/>
</dbReference>
<dbReference type="PANTHER" id="PTHR42939">
    <property type="entry name" value="ABC TRANSPORTER ATP-BINDING PROTEIN ALBC-RELATED"/>
    <property type="match status" value="1"/>
</dbReference>
<evidence type="ECO:0000256" key="2">
    <source>
        <dbReference type="ARBA" id="ARBA00022741"/>
    </source>
</evidence>
<evidence type="ECO:0000313" key="5">
    <source>
        <dbReference type="EMBL" id="KGF51132.1"/>
    </source>
</evidence>
<feature type="domain" description="ABC transporter" evidence="4">
    <location>
        <begin position="2"/>
        <end position="228"/>
    </location>
</feature>
<gene>
    <name evidence="5" type="ORF">HMPREF0661_03840</name>
</gene>
<dbReference type="Pfam" id="PF00005">
    <property type="entry name" value="ABC_tran"/>
    <property type="match status" value="1"/>
</dbReference>
<dbReference type="RefSeq" id="WP_036863238.1">
    <property type="nucleotide sequence ID" value="NZ_JRNS01000230.1"/>
</dbReference>
<dbReference type="SMART" id="SM00382">
    <property type="entry name" value="AAA"/>
    <property type="match status" value="1"/>
</dbReference>
<comment type="caution">
    <text evidence="5">The sequence shown here is derived from an EMBL/GenBank/DDBJ whole genome shotgun (WGS) entry which is preliminary data.</text>
</comment>
<dbReference type="InterPro" id="IPR051782">
    <property type="entry name" value="ABC_Transporter_VariousFunc"/>
</dbReference>
<dbReference type="GO" id="GO:0005524">
    <property type="term" value="F:ATP binding"/>
    <property type="evidence" value="ECO:0007669"/>
    <property type="project" value="UniProtKB-KW"/>
</dbReference>
<accession>A0A096C877</accession>
<organism evidence="5 6">
    <name type="scientific">Prevotella melaninogenica DNF00666</name>
    <dbReference type="NCBI Taxonomy" id="1401073"/>
    <lineage>
        <taxon>Bacteria</taxon>
        <taxon>Pseudomonadati</taxon>
        <taxon>Bacteroidota</taxon>
        <taxon>Bacteroidia</taxon>
        <taxon>Bacteroidales</taxon>
        <taxon>Prevotellaceae</taxon>
        <taxon>Prevotella</taxon>
    </lineage>
</organism>